<name>A0A6J4ST19_9ACTN</name>
<accession>A0A6J4ST19</accession>
<organism evidence="1">
    <name type="scientific">uncultured Solirubrobacteraceae bacterium</name>
    <dbReference type="NCBI Taxonomy" id="1162706"/>
    <lineage>
        <taxon>Bacteria</taxon>
        <taxon>Bacillati</taxon>
        <taxon>Actinomycetota</taxon>
        <taxon>Thermoleophilia</taxon>
        <taxon>Solirubrobacterales</taxon>
        <taxon>Solirubrobacteraceae</taxon>
        <taxon>environmental samples</taxon>
    </lineage>
</organism>
<reference evidence="1" key="1">
    <citation type="submission" date="2020-02" db="EMBL/GenBank/DDBJ databases">
        <authorList>
            <person name="Meier V. D."/>
        </authorList>
    </citation>
    <scope>NUCLEOTIDE SEQUENCE</scope>
    <source>
        <strain evidence="1">AVDCRST_MAG53</strain>
    </source>
</reference>
<protein>
    <submittedName>
        <fullName evidence="1">Uncharacterized protein</fullName>
    </submittedName>
</protein>
<dbReference type="AlphaFoldDB" id="A0A6J4ST19"/>
<evidence type="ECO:0000313" key="1">
    <source>
        <dbReference type="EMBL" id="CAA9504439.1"/>
    </source>
</evidence>
<dbReference type="EMBL" id="CADCVR010000071">
    <property type="protein sequence ID" value="CAA9504439.1"/>
    <property type="molecule type" value="Genomic_DNA"/>
</dbReference>
<gene>
    <name evidence="1" type="ORF">AVDCRST_MAG53-2340</name>
</gene>
<proteinExistence type="predicted"/>
<sequence length="85" mass="9608">MAKIPIKGAPWLMIIQAAIAARKHWGVLTPAERIDLARLLRNTRGRPANLTVQEKAELRRLVGKLDLPGLSKDLLPIASRRRRRL</sequence>